<dbReference type="InterPro" id="IPR001611">
    <property type="entry name" value="Leu-rich_rpt"/>
</dbReference>
<name>W1NTI3_AMBTC</name>
<evidence type="ECO:0000313" key="10">
    <source>
        <dbReference type="Proteomes" id="UP000017836"/>
    </source>
</evidence>
<evidence type="ECO:0000256" key="3">
    <source>
        <dbReference type="ARBA" id="ARBA00022692"/>
    </source>
</evidence>
<evidence type="ECO:0000256" key="8">
    <source>
        <dbReference type="ARBA" id="ARBA00023180"/>
    </source>
</evidence>
<dbReference type="EMBL" id="KI394805">
    <property type="protein sequence ID" value="ERN00807.1"/>
    <property type="molecule type" value="Genomic_DNA"/>
</dbReference>
<dbReference type="STRING" id="13333.W1NTI3"/>
<organism evidence="9 10">
    <name type="scientific">Amborella trichopoda</name>
    <dbReference type="NCBI Taxonomy" id="13333"/>
    <lineage>
        <taxon>Eukaryota</taxon>
        <taxon>Viridiplantae</taxon>
        <taxon>Streptophyta</taxon>
        <taxon>Embryophyta</taxon>
        <taxon>Tracheophyta</taxon>
        <taxon>Spermatophyta</taxon>
        <taxon>Magnoliopsida</taxon>
        <taxon>Amborellales</taxon>
        <taxon>Amborellaceae</taxon>
        <taxon>Amborella</taxon>
    </lineage>
</organism>
<comment type="subcellular location">
    <subcellularLocation>
        <location evidence="1">Membrane</location>
        <topology evidence="1">Single-pass type I membrane protein</topology>
    </subcellularLocation>
</comment>
<evidence type="ECO:0000256" key="4">
    <source>
        <dbReference type="ARBA" id="ARBA00022729"/>
    </source>
</evidence>
<keyword evidence="8" id="KW-0325">Glycoprotein</keyword>
<dbReference type="Pfam" id="PF00560">
    <property type="entry name" value="LRR_1"/>
    <property type="match status" value="2"/>
</dbReference>
<dbReference type="OrthoDB" id="999747at2759"/>
<dbReference type="AlphaFoldDB" id="W1NTI3"/>
<evidence type="ECO:0000256" key="7">
    <source>
        <dbReference type="ARBA" id="ARBA00023136"/>
    </source>
</evidence>
<reference evidence="10" key="1">
    <citation type="journal article" date="2013" name="Science">
        <title>The Amborella genome and the evolution of flowering plants.</title>
        <authorList>
            <consortium name="Amborella Genome Project"/>
        </authorList>
    </citation>
    <scope>NUCLEOTIDE SEQUENCE [LARGE SCALE GENOMIC DNA]</scope>
</reference>
<keyword evidence="10" id="KW-1185">Reference proteome</keyword>
<dbReference type="SUPFAM" id="SSF52058">
    <property type="entry name" value="L domain-like"/>
    <property type="match status" value="1"/>
</dbReference>
<dbReference type="InterPro" id="IPR046956">
    <property type="entry name" value="RLP23-like"/>
</dbReference>
<dbReference type="Gene3D" id="3.80.10.10">
    <property type="entry name" value="Ribonuclease Inhibitor"/>
    <property type="match status" value="1"/>
</dbReference>
<dbReference type="GO" id="GO:0016020">
    <property type="term" value="C:membrane"/>
    <property type="evidence" value="ECO:0007669"/>
    <property type="project" value="UniProtKB-SubCell"/>
</dbReference>
<evidence type="ECO:0000256" key="2">
    <source>
        <dbReference type="ARBA" id="ARBA00022614"/>
    </source>
</evidence>
<dbReference type="HOGENOM" id="CLU_1020625_0_0_1"/>
<sequence length="273" mass="30895">MSLNLSQKLFSGTIPSALGNCTSLIALNLADNNLIGGVPVELGNAKKLKALHVDNNYLNWSFPKVIQELNGMEFLNLGYNFFNRIIPPFMGNLSDLCAVLLTSNDFSGSIPTKITGLHRLQFLDLSNNKLEGTIPSKLNNFETLIKQTPTLLIGYLIDLVFLNLNMEFSTKGMRLNLIKVYSYHTGMDPSNNDLDGAIPEQMGEELQHLSRRSWEEHMVLVYLTGLWEVFVVLALKKEWRVKYWDIAEEMVERTMSCFGHQQAMPRENIHTGL</sequence>
<keyword evidence="5" id="KW-0677">Repeat</keyword>
<dbReference type="PANTHER" id="PTHR48063">
    <property type="entry name" value="LRR RECEPTOR-LIKE KINASE"/>
    <property type="match status" value="1"/>
</dbReference>
<evidence type="ECO:0000313" key="9">
    <source>
        <dbReference type="EMBL" id="ERN00807.1"/>
    </source>
</evidence>
<evidence type="ECO:0000256" key="6">
    <source>
        <dbReference type="ARBA" id="ARBA00022989"/>
    </source>
</evidence>
<dbReference type="FunFam" id="3.80.10.10:FF:000041">
    <property type="entry name" value="LRR receptor-like serine/threonine-protein kinase ERECTA"/>
    <property type="match status" value="1"/>
</dbReference>
<dbReference type="PANTHER" id="PTHR48063:SF84">
    <property type="entry name" value="LRR RECEPTOR-LIKE SERINE_THREONINE-PROTEIN KINASE FLS2"/>
    <property type="match status" value="1"/>
</dbReference>
<keyword evidence="4" id="KW-0732">Signal</keyword>
<evidence type="ECO:0008006" key="11">
    <source>
        <dbReference type="Google" id="ProtNLM"/>
    </source>
</evidence>
<keyword evidence="6" id="KW-1133">Transmembrane helix</keyword>
<evidence type="ECO:0000256" key="5">
    <source>
        <dbReference type="ARBA" id="ARBA00022737"/>
    </source>
</evidence>
<keyword evidence="2" id="KW-0433">Leucine-rich repeat</keyword>
<protein>
    <recommendedName>
        <fullName evidence="11">Leucine-rich repeat-containing N-terminal plant-type domain-containing protein</fullName>
    </recommendedName>
</protein>
<dbReference type="KEGG" id="atr:18428878"/>
<dbReference type="InterPro" id="IPR032675">
    <property type="entry name" value="LRR_dom_sf"/>
</dbReference>
<evidence type="ECO:0000256" key="1">
    <source>
        <dbReference type="ARBA" id="ARBA00004479"/>
    </source>
</evidence>
<gene>
    <name evidence="9" type="ORF">AMTR_s00103p00027130</name>
</gene>
<accession>W1NTI3</accession>
<proteinExistence type="predicted"/>
<dbReference type="Gramene" id="ERN00807">
    <property type="protein sequence ID" value="ERN00807"/>
    <property type="gene ID" value="AMTR_s00103p00027130"/>
</dbReference>
<dbReference type="Proteomes" id="UP000017836">
    <property type="component" value="Unassembled WGS sequence"/>
</dbReference>
<keyword evidence="3" id="KW-0812">Transmembrane</keyword>
<keyword evidence="7" id="KW-0472">Membrane</keyword>